<sequence length="326" mass="37267">MYTFEDLDELYETAEQLPTVDRHDVYARNEVIDEWTKIQYKNSLWTDDGRATGVVSSSKDFYNVIQYGDILESAGKAIERHRDKDLEVDGYISLSPSAHKMSGYLNFNEATTVYASEDDPINLGLKIRSGHSGFHALKYDVGALRQICSNGMMAFSSDLHFQQTHNEPFQPGLAYNAVDAVIESPEEIERRLETAQSQSFLNQDEALIVLMELGIDEYLEQPLPDLLNALYDEVEDPENPTLWETYNAATRALTHYTEDVPDYELDRGFEKAATLLENNYSEVPDANTLGRQVVNQRINTLVENPDLEPHWEHEWDAIQQLTKSHH</sequence>
<evidence type="ECO:0000313" key="1">
    <source>
        <dbReference type="EMBL" id="ELZ80160.1"/>
    </source>
</evidence>
<accession>M0H6P6</accession>
<evidence type="ECO:0000313" key="2">
    <source>
        <dbReference type="Proteomes" id="UP000011571"/>
    </source>
</evidence>
<reference evidence="1 2" key="1">
    <citation type="journal article" date="2014" name="PLoS Genet.">
        <title>Phylogenetically driven sequencing of extremely halophilic archaea reveals strategies for static and dynamic osmo-response.</title>
        <authorList>
            <person name="Becker E.A."/>
            <person name="Seitzer P.M."/>
            <person name="Tritt A."/>
            <person name="Larsen D."/>
            <person name="Krusor M."/>
            <person name="Yao A.I."/>
            <person name="Wu D."/>
            <person name="Madern D."/>
            <person name="Eisen J.A."/>
            <person name="Darling A.E."/>
            <person name="Facciotti M.T."/>
        </authorList>
    </citation>
    <scope>NUCLEOTIDE SEQUENCE [LARGE SCALE GENOMIC DNA]</scope>
    <source>
        <strain evidence="2">ATCC 33959 / DSM 4427 / JCM 8863 / NBRC 102184 / NCIMB 2188 / Ma 2.38</strain>
    </source>
</reference>
<dbReference type="AlphaFoldDB" id="M0H6P6"/>
<protein>
    <recommendedName>
        <fullName evidence="3">DUF932 domain-containing protein</fullName>
    </recommendedName>
</protein>
<proteinExistence type="predicted"/>
<organism evidence="1 2">
    <name type="scientific">Haloferax gibbonsii (strain ATCC 33959 / DSM 4427 / JCM 8863 / NBRC 102184 / NCIMB 2188 / Ma 2.38)</name>
    <dbReference type="NCBI Taxonomy" id="1227459"/>
    <lineage>
        <taxon>Archaea</taxon>
        <taxon>Methanobacteriati</taxon>
        <taxon>Methanobacteriota</taxon>
        <taxon>Stenosarchaea group</taxon>
        <taxon>Halobacteria</taxon>
        <taxon>Halobacteriales</taxon>
        <taxon>Haloferacaceae</taxon>
        <taxon>Haloferax</taxon>
    </lineage>
</organism>
<dbReference type="Proteomes" id="UP000011571">
    <property type="component" value="Unassembled WGS sequence"/>
</dbReference>
<name>M0H6P6_HALGM</name>
<dbReference type="RefSeq" id="WP_004975549.1">
    <property type="nucleotide sequence ID" value="NZ_AOLJ01000017.1"/>
</dbReference>
<comment type="caution">
    <text evidence="1">The sequence shown here is derived from an EMBL/GenBank/DDBJ whole genome shotgun (WGS) entry which is preliminary data.</text>
</comment>
<evidence type="ECO:0008006" key="3">
    <source>
        <dbReference type="Google" id="ProtNLM"/>
    </source>
</evidence>
<dbReference type="Pfam" id="PF06067">
    <property type="entry name" value="DUF932"/>
    <property type="match status" value="1"/>
</dbReference>
<keyword evidence="2" id="KW-1185">Reference proteome</keyword>
<dbReference type="InterPro" id="IPR026325">
    <property type="entry name" value="DUF932"/>
</dbReference>
<gene>
    <name evidence="1" type="ORF">C454_11121</name>
</gene>
<dbReference type="EMBL" id="AOLJ01000017">
    <property type="protein sequence ID" value="ELZ80160.1"/>
    <property type="molecule type" value="Genomic_DNA"/>
</dbReference>